<organism evidence="4 5">
    <name type="scientific">Polynucleobacter asymbioticus</name>
    <dbReference type="NCBI Taxonomy" id="576611"/>
    <lineage>
        <taxon>Bacteria</taxon>
        <taxon>Pseudomonadati</taxon>
        <taxon>Pseudomonadota</taxon>
        <taxon>Betaproteobacteria</taxon>
        <taxon>Burkholderiales</taxon>
        <taxon>Burkholderiaceae</taxon>
        <taxon>Polynucleobacter</taxon>
    </lineage>
</organism>
<dbReference type="PROSITE" id="PS51000">
    <property type="entry name" value="HTH_DEOR_2"/>
    <property type="match status" value="1"/>
</dbReference>
<dbReference type="InterPro" id="IPR051534">
    <property type="entry name" value="CBASS_pafABC_assoc_protein"/>
</dbReference>
<evidence type="ECO:0000256" key="1">
    <source>
        <dbReference type="ARBA" id="ARBA00023015"/>
    </source>
</evidence>
<evidence type="ECO:0000259" key="3">
    <source>
        <dbReference type="PROSITE" id="PS51000"/>
    </source>
</evidence>
<name>A0AAC9NIM2_9BURK</name>
<feature type="domain" description="HTH deoR-type" evidence="3">
    <location>
        <begin position="3"/>
        <end position="70"/>
    </location>
</feature>
<evidence type="ECO:0000313" key="4">
    <source>
        <dbReference type="EMBL" id="APC02246.1"/>
    </source>
</evidence>
<dbReference type="InterPro" id="IPR036388">
    <property type="entry name" value="WH-like_DNA-bd_sf"/>
</dbReference>
<dbReference type="Pfam" id="PF25583">
    <property type="entry name" value="WCX"/>
    <property type="match status" value="1"/>
</dbReference>
<keyword evidence="1" id="KW-0805">Transcription regulation</keyword>
<dbReference type="Pfam" id="PF08279">
    <property type="entry name" value="HTH_11"/>
    <property type="match status" value="1"/>
</dbReference>
<dbReference type="Pfam" id="PF13280">
    <property type="entry name" value="WYL"/>
    <property type="match status" value="1"/>
</dbReference>
<dbReference type="InterPro" id="IPR001034">
    <property type="entry name" value="DeoR_HTH"/>
</dbReference>
<dbReference type="InterPro" id="IPR026881">
    <property type="entry name" value="WYL_dom"/>
</dbReference>
<protein>
    <recommendedName>
        <fullName evidence="3">HTH deoR-type domain-containing protein</fullName>
    </recommendedName>
</protein>
<reference evidence="4" key="1">
    <citation type="journal article" date="2017" name="Appl. Environ. Microbiol.">
        <title>Microdiversification of a pelagic Polynucleobacter species is mainly driven by acquisition of genomic islands from a partially interspecific gene pool.</title>
        <authorList>
            <person name="Hoetzinger M."/>
            <person name="Hahn M.W."/>
            <person name="Jezberova J."/>
            <person name="Schmidt J."/>
            <person name="Koll U."/>
        </authorList>
    </citation>
    <scope>NUCLEOTIDE SEQUENCE</scope>
    <source>
        <strain evidence="4">MWH-RechtKol4</strain>
    </source>
</reference>
<proteinExistence type="predicted"/>
<dbReference type="EMBL" id="CP015017">
    <property type="protein sequence ID" value="APC02246.1"/>
    <property type="molecule type" value="Genomic_DNA"/>
</dbReference>
<sequence>MDRTERFYKIQQLLSDRQMVTTEQFLKELEISRATFRRDLEYMRDRLGAPIEWEADLGGYVLKNIPGKVSTALPGLWLNEIEIHALLSVIELLKGIEPEGLLGSQINPIRERLERLLEKGDYSAKEVSRRIRVASLAKRVTSTKFFQLVAHALLARKRLHIKHYGRQDGKVTEREVSPQRLVYYKDNWYLDAFCHSKDELRTFALDALEEVEVLEKAAVSIEEVDLKAELESGYGIFAGTKHQIAKLKFSPFKARWVSKEVWHPDQKGEAQEDGSYLLSIPYSDERELLLDILRQGAEVEVISPAALRNKVKAELDKAMNLYH</sequence>
<accession>A0AAC9NIM2</accession>
<dbReference type="InterPro" id="IPR013196">
    <property type="entry name" value="HTH_11"/>
</dbReference>
<evidence type="ECO:0000256" key="2">
    <source>
        <dbReference type="ARBA" id="ARBA00023163"/>
    </source>
</evidence>
<dbReference type="AlphaFoldDB" id="A0AAC9NIM2"/>
<evidence type="ECO:0000313" key="5">
    <source>
        <dbReference type="Proteomes" id="UP000182060"/>
    </source>
</evidence>
<dbReference type="GO" id="GO:0003700">
    <property type="term" value="F:DNA-binding transcription factor activity"/>
    <property type="evidence" value="ECO:0007669"/>
    <property type="project" value="InterPro"/>
</dbReference>
<keyword evidence="2" id="KW-0804">Transcription</keyword>
<dbReference type="InterPro" id="IPR057727">
    <property type="entry name" value="WCX_dom"/>
</dbReference>
<gene>
    <name evidence="4" type="ORF">AOC25_11800</name>
</gene>
<dbReference type="PANTHER" id="PTHR34580:SF3">
    <property type="entry name" value="PROTEIN PAFB"/>
    <property type="match status" value="1"/>
</dbReference>
<dbReference type="PROSITE" id="PS52050">
    <property type="entry name" value="WYL"/>
    <property type="match status" value="1"/>
</dbReference>
<dbReference type="PANTHER" id="PTHR34580">
    <property type="match status" value="1"/>
</dbReference>
<dbReference type="Proteomes" id="UP000182060">
    <property type="component" value="Chromosome"/>
</dbReference>
<dbReference type="RefSeq" id="WP_071539884.1">
    <property type="nucleotide sequence ID" value="NZ_CP015016.1"/>
</dbReference>
<dbReference type="Gene3D" id="1.10.10.10">
    <property type="entry name" value="Winged helix-like DNA-binding domain superfamily/Winged helix DNA-binding domain"/>
    <property type="match status" value="1"/>
</dbReference>